<evidence type="ECO:0000313" key="2">
    <source>
        <dbReference type="EMBL" id="SDS77688.1"/>
    </source>
</evidence>
<dbReference type="STRING" id="117157.SAMN04489717_3833"/>
<sequence length="542" mass="59294">MTARVTAHRWRLVAPWYRWERRDGAEPERAAGAGRPALHKYTSTGYVADYLADPQRSVVFGPVDQYQQLEPIPHVPLPGDTRKRHRFLATTRFKPSGVRKLFPVAHQRHYVVAVGLHCDDPGFPRVDPGDVAEAGFVVRRQRVAVPVGQEKAAAALLQAVAAAKTEQTRRELTVARDRARALHPFGTALRARLRDPDAAAVVAHRELETARRALRVWASTAGVDRRTEAWVPTGDGAFGEWVPIADEPEELVERRYPLRLLTAPAADPDHPARDGTIYWGTVPTASAELSRDGSARFTELGTYEVRAFARMRGCGDCPGPLVWSAPSEAYRLASFHDPDGCAQRPVEIRLPDFAQLEASNATPSVRMSSPPASSFVFAEDGRIPTSGSVRPGADFCFFAIPLITIVATFVLKLFLPIVTLVFGLFWMLKLKFCIPPSLQLEADLTAELDVVPGGIEASLHVDIDVQAGVDQSALEGVLRSGLDTDRPGQHLGTTLTSAYTNDPVVELLARQGYGAPPGQPFPVFGELPEYTTGVRPEEVVHP</sequence>
<keyword evidence="1" id="KW-0472">Membrane</keyword>
<reference evidence="2 3" key="1">
    <citation type="submission" date="2016-10" db="EMBL/GenBank/DDBJ databases">
        <authorList>
            <person name="de Groot N.N."/>
        </authorList>
    </citation>
    <scope>NUCLEOTIDE SEQUENCE [LARGE SCALE GENOMIC DNA]</scope>
    <source>
        <strain evidence="2 3">DSM 22024</strain>
    </source>
</reference>
<dbReference type="RefSeq" id="WP_092654983.1">
    <property type="nucleotide sequence ID" value="NZ_LT629732.1"/>
</dbReference>
<dbReference type="AlphaFoldDB" id="A0A1H1UYR0"/>
<keyword evidence="1" id="KW-0812">Transmembrane</keyword>
<dbReference type="EMBL" id="LT629732">
    <property type="protein sequence ID" value="SDS77688.1"/>
    <property type="molecule type" value="Genomic_DNA"/>
</dbReference>
<feature type="transmembrane region" description="Helical" evidence="1">
    <location>
        <begin position="398"/>
        <end position="428"/>
    </location>
</feature>
<keyword evidence="1" id="KW-1133">Transmembrane helix</keyword>
<evidence type="ECO:0000313" key="3">
    <source>
        <dbReference type="Proteomes" id="UP000198983"/>
    </source>
</evidence>
<evidence type="ECO:0000256" key="1">
    <source>
        <dbReference type="SAM" id="Phobius"/>
    </source>
</evidence>
<keyword evidence="3" id="KW-1185">Reference proteome</keyword>
<dbReference type="Proteomes" id="UP000198983">
    <property type="component" value="Chromosome I"/>
</dbReference>
<accession>A0A1H1UYR0</accession>
<dbReference type="OrthoDB" id="136948at2"/>
<protein>
    <submittedName>
        <fullName evidence="2">Uncharacterized protein</fullName>
    </submittedName>
</protein>
<proteinExistence type="predicted"/>
<name>A0A1H1UYR0_9ACTN</name>
<organism evidence="2 3">
    <name type="scientific">Actinopolymorpha singaporensis</name>
    <dbReference type="NCBI Taxonomy" id="117157"/>
    <lineage>
        <taxon>Bacteria</taxon>
        <taxon>Bacillati</taxon>
        <taxon>Actinomycetota</taxon>
        <taxon>Actinomycetes</taxon>
        <taxon>Propionibacteriales</taxon>
        <taxon>Actinopolymorphaceae</taxon>
        <taxon>Actinopolymorpha</taxon>
    </lineage>
</organism>
<gene>
    <name evidence="2" type="ORF">SAMN04489717_3833</name>
</gene>